<reference evidence="1" key="1">
    <citation type="journal article" date="2015" name="Nature">
        <title>Complex archaea that bridge the gap between prokaryotes and eukaryotes.</title>
        <authorList>
            <person name="Spang A."/>
            <person name="Saw J.H."/>
            <person name="Jorgensen S.L."/>
            <person name="Zaremba-Niedzwiedzka K."/>
            <person name="Martijn J."/>
            <person name="Lind A.E."/>
            <person name="van Eijk R."/>
            <person name="Schleper C."/>
            <person name="Guy L."/>
            <person name="Ettema T.J."/>
        </authorList>
    </citation>
    <scope>NUCLEOTIDE SEQUENCE</scope>
</reference>
<accession>A0A0F9Q121</accession>
<dbReference type="Gene3D" id="3.40.50.150">
    <property type="entry name" value="Vaccinia Virus protein VP39"/>
    <property type="match status" value="2"/>
</dbReference>
<dbReference type="SUPFAM" id="SSF53335">
    <property type="entry name" value="S-adenosyl-L-methionine-dependent methyltransferases"/>
    <property type="match status" value="2"/>
</dbReference>
<sequence length="402" mass="46229">MNNMTTATPFIYSRDHHIRRLHFVEESFTHKAKTNLYWLAHLIDMYTDLGQTVIDPMGGSGSILFASLKRRPTITGDIESHWCHIQNQNRSRILNETLIHAPAVVAQWDAAKLPIASSSLPTIITSPPYFDLFSNWNKKAGHSLDGRYVGKTGQCYGFHPRQLANIHIYENYLLAMRDVYREYWRILRHEALLILIIGNKVRRGRVVPITKDTFALLQSNGFLLVATHHRKTIPSQFRQIHHKRQGHNYPMITVETALVFQKQDLPPSTKRKFALVQSPKPNSSPGVVLFKKQLRLAGARSNTVLVWSNHKIYDVDSTQNLFWSSARRPKAIDRRELSHSIARDIVINHGLGAGDHIELHVTLDYARYLEQRLNTFGARATIPTKHLNFGQKLRWYTELLKG</sequence>
<dbReference type="AlphaFoldDB" id="A0A0F9Q121"/>
<evidence type="ECO:0000313" key="1">
    <source>
        <dbReference type="EMBL" id="KKN37610.1"/>
    </source>
</evidence>
<gene>
    <name evidence="1" type="ORF">LCGC14_0761800</name>
</gene>
<comment type="caution">
    <text evidence="1">The sequence shown here is derived from an EMBL/GenBank/DDBJ whole genome shotgun (WGS) entry which is preliminary data.</text>
</comment>
<proteinExistence type="predicted"/>
<dbReference type="InterPro" id="IPR029063">
    <property type="entry name" value="SAM-dependent_MTases_sf"/>
</dbReference>
<dbReference type="EMBL" id="LAZR01001883">
    <property type="protein sequence ID" value="KKN37610.1"/>
    <property type="molecule type" value="Genomic_DNA"/>
</dbReference>
<name>A0A0F9Q121_9ZZZZ</name>
<organism evidence="1">
    <name type="scientific">marine sediment metagenome</name>
    <dbReference type="NCBI Taxonomy" id="412755"/>
    <lineage>
        <taxon>unclassified sequences</taxon>
        <taxon>metagenomes</taxon>
        <taxon>ecological metagenomes</taxon>
    </lineage>
</organism>
<protein>
    <submittedName>
        <fullName evidence="1">Uncharacterized protein</fullName>
    </submittedName>
</protein>